<dbReference type="PANTHER" id="PTHR34310:SF9">
    <property type="entry name" value="BLR5716 PROTEIN"/>
    <property type="match status" value="1"/>
</dbReference>
<dbReference type="Gene3D" id="2.170.150.40">
    <property type="entry name" value="Domain of unknown function (DUF427)"/>
    <property type="match status" value="1"/>
</dbReference>
<organism evidence="2 3">
    <name type="scientific">Poseidonocella pacifica</name>
    <dbReference type="NCBI Taxonomy" id="871651"/>
    <lineage>
        <taxon>Bacteria</taxon>
        <taxon>Pseudomonadati</taxon>
        <taxon>Pseudomonadota</taxon>
        <taxon>Alphaproteobacteria</taxon>
        <taxon>Rhodobacterales</taxon>
        <taxon>Roseobacteraceae</taxon>
        <taxon>Poseidonocella</taxon>
    </lineage>
</organism>
<dbReference type="STRING" id="871651.SAMN05421688_1006"/>
<dbReference type="Proteomes" id="UP000198796">
    <property type="component" value="Unassembled WGS sequence"/>
</dbReference>
<proteinExistence type="predicted"/>
<protein>
    <submittedName>
        <fullName evidence="2">Uncharacterized conserved protein, DUF427 family</fullName>
    </submittedName>
</protein>
<evidence type="ECO:0000259" key="1">
    <source>
        <dbReference type="Pfam" id="PF04248"/>
    </source>
</evidence>
<feature type="domain" description="DUF427" evidence="1">
    <location>
        <begin position="15"/>
        <end position="105"/>
    </location>
</feature>
<evidence type="ECO:0000313" key="2">
    <source>
        <dbReference type="EMBL" id="SFA80111.1"/>
    </source>
</evidence>
<sequence>MTVEIRIRELQGTWVVRAGGAVLGESSSALELSEGDLPPVIYFPRSDLAMAFLEPTDHRTTCPHKGDASYFSIELKSFTLENAAWSYESPKDEVSRIAGHVAFYPRDEIAVEQL</sequence>
<reference evidence="2 3" key="1">
    <citation type="submission" date="2016-10" db="EMBL/GenBank/DDBJ databases">
        <authorList>
            <person name="de Groot N.N."/>
        </authorList>
    </citation>
    <scope>NUCLEOTIDE SEQUENCE [LARGE SCALE GENOMIC DNA]</scope>
    <source>
        <strain evidence="2 3">DSM 29316</strain>
    </source>
</reference>
<dbReference type="PANTHER" id="PTHR34310">
    <property type="entry name" value="DUF427 DOMAIN PROTEIN (AFU_ORTHOLOGUE AFUA_3G02220)"/>
    <property type="match status" value="1"/>
</dbReference>
<dbReference type="OrthoDB" id="9815163at2"/>
<keyword evidence="3" id="KW-1185">Reference proteome</keyword>
<dbReference type="RefSeq" id="WP_092061131.1">
    <property type="nucleotide sequence ID" value="NZ_FOJU01000001.1"/>
</dbReference>
<accession>A0A1I0VUN3</accession>
<name>A0A1I0VUN3_9RHOB</name>
<dbReference type="AlphaFoldDB" id="A0A1I0VUN3"/>
<evidence type="ECO:0000313" key="3">
    <source>
        <dbReference type="Proteomes" id="UP000198796"/>
    </source>
</evidence>
<dbReference type="Pfam" id="PF04248">
    <property type="entry name" value="NTP_transf_9"/>
    <property type="match status" value="1"/>
</dbReference>
<gene>
    <name evidence="2" type="ORF">SAMN05421688_1006</name>
</gene>
<dbReference type="EMBL" id="FOJU01000001">
    <property type="protein sequence ID" value="SFA80111.1"/>
    <property type="molecule type" value="Genomic_DNA"/>
</dbReference>
<dbReference type="InterPro" id="IPR007361">
    <property type="entry name" value="DUF427"/>
</dbReference>
<dbReference type="InterPro" id="IPR038694">
    <property type="entry name" value="DUF427_sf"/>
</dbReference>